<dbReference type="AlphaFoldDB" id="A0A433SJY3"/>
<feature type="compositionally biased region" description="Basic residues" evidence="8">
    <location>
        <begin position="329"/>
        <end position="349"/>
    </location>
</feature>
<organism evidence="11 12">
    <name type="scientific">Elysia chlorotica</name>
    <name type="common">Eastern emerald elysia</name>
    <name type="synonym">Sea slug</name>
    <dbReference type="NCBI Taxonomy" id="188477"/>
    <lineage>
        <taxon>Eukaryota</taxon>
        <taxon>Metazoa</taxon>
        <taxon>Spiralia</taxon>
        <taxon>Lophotrochozoa</taxon>
        <taxon>Mollusca</taxon>
        <taxon>Gastropoda</taxon>
        <taxon>Heterobranchia</taxon>
        <taxon>Euthyneura</taxon>
        <taxon>Panpulmonata</taxon>
        <taxon>Sacoglossa</taxon>
        <taxon>Placobranchoidea</taxon>
        <taxon>Plakobranchidae</taxon>
        <taxon>Elysia</taxon>
    </lineage>
</organism>
<keyword evidence="3" id="KW-0963">Cytoplasm</keyword>
<dbReference type="GO" id="GO:0008017">
    <property type="term" value="F:microtubule binding"/>
    <property type="evidence" value="ECO:0007669"/>
    <property type="project" value="InterPro"/>
</dbReference>
<keyword evidence="4" id="KW-0493">Microtubule</keyword>
<evidence type="ECO:0000256" key="7">
    <source>
        <dbReference type="SAM" id="Coils"/>
    </source>
</evidence>
<evidence type="ECO:0000256" key="6">
    <source>
        <dbReference type="ARBA" id="ARBA00023212"/>
    </source>
</evidence>
<feature type="coiled-coil region" evidence="7">
    <location>
        <begin position="256"/>
        <end position="283"/>
    </location>
</feature>
<feature type="region of interest" description="Disordered" evidence="8">
    <location>
        <begin position="283"/>
        <end position="361"/>
    </location>
</feature>
<feature type="region of interest" description="Disordered" evidence="8">
    <location>
        <begin position="487"/>
        <end position="564"/>
    </location>
</feature>
<accession>A0A433SJY3</accession>
<dbReference type="PANTHER" id="PTHR19336:SF9">
    <property type="entry name" value="SPINDLE POLE BODY PROTEIN PPC89"/>
    <property type="match status" value="1"/>
</dbReference>
<evidence type="ECO:0000259" key="9">
    <source>
        <dbReference type="Pfam" id="PF06657"/>
    </source>
</evidence>
<evidence type="ECO:0000256" key="4">
    <source>
        <dbReference type="ARBA" id="ARBA00022701"/>
    </source>
</evidence>
<dbReference type="InterPro" id="IPR024957">
    <property type="entry name" value="Cep57_MT-bd_dom"/>
</dbReference>
<keyword evidence="5 7" id="KW-0175">Coiled coil</keyword>
<keyword evidence="12" id="KW-1185">Reference proteome</keyword>
<evidence type="ECO:0000256" key="2">
    <source>
        <dbReference type="ARBA" id="ARBA00008179"/>
    </source>
</evidence>
<dbReference type="PANTHER" id="PTHR19336">
    <property type="entry name" value="UNCHARACTERIZED DUF1167"/>
    <property type="match status" value="1"/>
</dbReference>
<comment type="caution">
    <text evidence="11">The sequence shown here is derived from an EMBL/GenBank/DDBJ whole genome shotgun (WGS) entry which is preliminary data.</text>
</comment>
<evidence type="ECO:0000313" key="11">
    <source>
        <dbReference type="EMBL" id="RUS69275.1"/>
    </source>
</evidence>
<comment type="similarity">
    <text evidence="2">Belongs to the translokin family.</text>
</comment>
<dbReference type="STRING" id="188477.A0A433SJY3"/>
<evidence type="ECO:0000259" key="10">
    <source>
        <dbReference type="Pfam" id="PF14073"/>
    </source>
</evidence>
<dbReference type="Pfam" id="PF06657">
    <property type="entry name" value="Cep57_MT_bd"/>
    <property type="match status" value="1"/>
</dbReference>
<feature type="compositionally biased region" description="Low complexity" evidence="8">
    <location>
        <begin position="413"/>
        <end position="429"/>
    </location>
</feature>
<evidence type="ECO:0000256" key="5">
    <source>
        <dbReference type="ARBA" id="ARBA00023054"/>
    </source>
</evidence>
<feature type="domain" description="Cep57 centrosome localisation" evidence="10">
    <location>
        <begin position="96"/>
        <end position="287"/>
    </location>
</feature>
<feature type="region of interest" description="Disordered" evidence="8">
    <location>
        <begin position="1"/>
        <end position="34"/>
    </location>
</feature>
<dbReference type="EMBL" id="RQTK01001749">
    <property type="protein sequence ID" value="RUS69275.1"/>
    <property type="molecule type" value="Genomic_DNA"/>
</dbReference>
<keyword evidence="6" id="KW-0206">Cytoskeleton</keyword>
<dbReference type="GO" id="GO:0043015">
    <property type="term" value="F:gamma-tubulin binding"/>
    <property type="evidence" value="ECO:0007669"/>
    <property type="project" value="InterPro"/>
</dbReference>
<dbReference type="Gene3D" id="1.20.58.90">
    <property type="match status" value="1"/>
</dbReference>
<dbReference type="GO" id="GO:0042802">
    <property type="term" value="F:identical protein binding"/>
    <property type="evidence" value="ECO:0007669"/>
    <property type="project" value="InterPro"/>
</dbReference>
<evidence type="ECO:0000256" key="3">
    <source>
        <dbReference type="ARBA" id="ARBA00022490"/>
    </source>
</evidence>
<feature type="non-terminal residue" evidence="11">
    <location>
        <position position="1"/>
    </location>
</feature>
<dbReference type="InterPro" id="IPR051756">
    <property type="entry name" value="Centrosomal_MT-associated"/>
</dbReference>
<feature type="region of interest" description="Disordered" evidence="8">
    <location>
        <begin position="194"/>
        <end position="237"/>
    </location>
</feature>
<feature type="coiled-coil region" evidence="7">
    <location>
        <begin position="165"/>
        <end position="192"/>
    </location>
</feature>
<feature type="compositionally biased region" description="Polar residues" evidence="8">
    <location>
        <begin position="1"/>
        <end position="11"/>
    </location>
</feature>
<evidence type="ECO:0000313" key="12">
    <source>
        <dbReference type="Proteomes" id="UP000271974"/>
    </source>
</evidence>
<proteinExistence type="inferred from homology"/>
<feature type="compositionally biased region" description="Low complexity" evidence="8">
    <location>
        <begin position="538"/>
        <end position="558"/>
    </location>
</feature>
<comment type="subcellular location">
    <subcellularLocation>
        <location evidence="1">Cytoplasm</location>
        <location evidence="1">Cytoskeleton</location>
        <location evidence="1">Microtubule organizing center</location>
        <location evidence="1">Centrosome</location>
    </subcellularLocation>
</comment>
<evidence type="ECO:0000256" key="8">
    <source>
        <dbReference type="SAM" id="MobiDB-lite"/>
    </source>
</evidence>
<feature type="domain" description="Cep57 centrosome microtubule-binding" evidence="9">
    <location>
        <begin position="425"/>
        <end position="497"/>
    </location>
</feature>
<protein>
    <recommendedName>
        <fullName evidence="13">Cep57 centrosome localisation domain-containing protein</fullName>
    </recommendedName>
</protein>
<feature type="compositionally biased region" description="Basic and acidic residues" evidence="8">
    <location>
        <begin position="499"/>
        <end position="515"/>
    </location>
</feature>
<dbReference type="InterPro" id="IPR025913">
    <property type="entry name" value="Cep57_CLD"/>
</dbReference>
<feature type="compositionally biased region" description="Low complexity" evidence="8">
    <location>
        <begin position="217"/>
        <end position="226"/>
    </location>
</feature>
<dbReference type="OrthoDB" id="76453at2759"/>
<feature type="coiled-coil region" evidence="7">
    <location>
        <begin position="94"/>
        <end position="135"/>
    </location>
</feature>
<dbReference type="Proteomes" id="UP000271974">
    <property type="component" value="Unassembled WGS sequence"/>
</dbReference>
<dbReference type="GO" id="GO:0005813">
    <property type="term" value="C:centrosome"/>
    <property type="evidence" value="ECO:0007669"/>
    <property type="project" value="UniProtKB-SubCell"/>
</dbReference>
<reference evidence="11 12" key="1">
    <citation type="submission" date="2019-01" db="EMBL/GenBank/DDBJ databases">
        <title>A draft genome assembly of the solar-powered sea slug Elysia chlorotica.</title>
        <authorList>
            <person name="Cai H."/>
            <person name="Li Q."/>
            <person name="Fang X."/>
            <person name="Li J."/>
            <person name="Curtis N.E."/>
            <person name="Altenburger A."/>
            <person name="Shibata T."/>
            <person name="Feng M."/>
            <person name="Maeda T."/>
            <person name="Schwartz J.A."/>
            <person name="Shigenobu S."/>
            <person name="Lundholm N."/>
            <person name="Nishiyama T."/>
            <person name="Yang H."/>
            <person name="Hasebe M."/>
            <person name="Li S."/>
            <person name="Pierce S.K."/>
            <person name="Wang J."/>
        </authorList>
    </citation>
    <scope>NUCLEOTIDE SEQUENCE [LARGE SCALE GENOMIC DNA]</scope>
    <source>
        <strain evidence="11">EC2010</strain>
        <tissue evidence="11">Whole organism of an adult</tissue>
    </source>
</reference>
<gene>
    <name evidence="11" type="ORF">EGW08_022963</name>
</gene>
<evidence type="ECO:0008006" key="13">
    <source>
        <dbReference type="Google" id="ProtNLM"/>
    </source>
</evidence>
<dbReference type="GO" id="GO:0005874">
    <property type="term" value="C:microtubule"/>
    <property type="evidence" value="ECO:0007669"/>
    <property type="project" value="UniProtKB-KW"/>
</dbReference>
<feature type="region of interest" description="Disordered" evidence="8">
    <location>
        <begin position="62"/>
        <end position="91"/>
    </location>
</feature>
<sequence length="600" mass="66755">DVTFSQQQQRPQLHGHGEGADYNQNGNIYPPHLLQGAHTSQTETTASTKYLDYPTDRPFLNSDYSKFTAPSNVTSSNSTKRPDRTVNTYPTSDRDAVISALRNLQDKVKKLELERTQAEQNLHTLASETEQYKELLNHNKTSGQGKQFTFGAYMETGDGYAAHQAKELEGQLTSAENRCRQLELQLDNMRTMVHTSERSRRDLMERSAQARKDRDTAALAGAAGAGNSARQSADAAGHMDRLGELERDQMRLTATQTLAETKIRELEEKVKEERAHRRLLQERTAHLTQPTQPTQPQPPNHAPRIPVTTQTPHVAKKSTGTSSAPQISKSKKPPKKKLKKKAAPAKRPHSSPTHRDKEQNRHYRLNLAEIPFVAGKSTSASHSLGANVQKVLAMMKSHNKALCASHPWTHRPGSPSSSCSSSGMESSSGVQDLGELLSQLQDEFGFLCSQQQEVMTRLHEAHANGNFKLQTDLEAQLDTLVSRMEAKSGQISKIRQHQQKLETGKKLRATSDKTGMKTKRPHSAGGRPTSSSSNASTNGQHQHYSHNHYQNNNLNGNLRPKPHSCNKVIGHSALGNPALFMLRDMKKLQSTLRKDDLSWE</sequence>
<feature type="compositionally biased region" description="Polar residues" evidence="8">
    <location>
        <begin position="528"/>
        <end position="537"/>
    </location>
</feature>
<feature type="compositionally biased region" description="Basic and acidic residues" evidence="8">
    <location>
        <begin position="195"/>
        <end position="216"/>
    </location>
</feature>
<feature type="region of interest" description="Disordered" evidence="8">
    <location>
        <begin position="406"/>
        <end position="431"/>
    </location>
</feature>
<dbReference type="Pfam" id="PF14073">
    <property type="entry name" value="Cep57_CLD"/>
    <property type="match status" value="1"/>
</dbReference>
<evidence type="ECO:0000256" key="1">
    <source>
        <dbReference type="ARBA" id="ARBA00004300"/>
    </source>
</evidence>
<name>A0A433SJY3_ELYCH</name>